<feature type="region of interest" description="Disordered" evidence="1">
    <location>
        <begin position="103"/>
        <end position="123"/>
    </location>
</feature>
<proteinExistence type="predicted"/>
<name>A0A7W4ZZM2_9ACTN</name>
<dbReference type="Proteomes" id="UP000572907">
    <property type="component" value="Unassembled WGS sequence"/>
</dbReference>
<comment type="caution">
    <text evidence="2">The sequence shown here is derived from an EMBL/GenBank/DDBJ whole genome shotgun (WGS) entry which is preliminary data.</text>
</comment>
<accession>A0A7W4ZZM2</accession>
<dbReference type="RefSeq" id="WP_229845653.1">
    <property type="nucleotide sequence ID" value="NZ_BMUP01000015.1"/>
</dbReference>
<reference evidence="2 3" key="1">
    <citation type="submission" date="2020-08" db="EMBL/GenBank/DDBJ databases">
        <title>Genomic Encyclopedia of Type Strains, Phase III (KMG-III): the genomes of soil and plant-associated and newly described type strains.</title>
        <authorList>
            <person name="Whitman W."/>
        </authorList>
    </citation>
    <scope>NUCLEOTIDE SEQUENCE [LARGE SCALE GENOMIC DNA]</scope>
    <source>
        <strain evidence="2 3">CECT 3237</strain>
    </source>
</reference>
<sequence length="123" mass="13684">MKLSDLSPLMARRQDGGLSYDRFRVDPALASLQWPDDVLEQFLFDHGDKAAFVYDYGGIDLHDVTWQLEMILAADFQEMPTGASDAGCIESFAEKPVHWVTVRPPRRSAGTGKNTGHGCARRS</sequence>
<evidence type="ECO:0000313" key="2">
    <source>
        <dbReference type="EMBL" id="MBB3081654.1"/>
    </source>
</evidence>
<dbReference type="AlphaFoldDB" id="A0A7W4ZZM2"/>
<evidence type="ECO:0000313" key="3">
    <source>
        <dbReference type="Proteomes" id="UP000572907"/>
    </source>
</evidence>
<protein>
    <submittedName>
        <fullName evidence="2">Uncharacterized protein</fullName>
    </submittedName>
</protein>
<gene>
    <name evidence="2" type="ORF">FHS41_008212</name>
</gene>
<keyword evidence="3" id="KW-1185">Reference proteome</keyword>
<dbReference type="EMBL" id="JACHXE010000015">
    <property type="protein sequence ID" value="MBB3081654.1"/>
    <property type="molecule type" value="Genomic_DNA"/>
</dbReference>
<evidence type="ECO:0000256" key="1">
    <source>
        <dbReference type="SAM" id="MobiDB-lite"/>
    </source>
</evidence>
<organism evidence="2 3">
    <name type="scientific">Streptomyces violarus</name>
    <dbReference type="NCBI Taxonomy" id="67380"/>
    <lineage>
        <taxon>Bacteria</taxon>
        <taxon>Bacillati</taxon>
        <taxon>Actinomycetota</taxon>
        <taxon>Actinomycetes</taxon>
        <taxon>Kitasatosporales</taxon>
        <taxon>Streptomycetaceae</taxon>
        <taxon>Streptomyces</taxon>
    </lineage>
</organism>